<dbReference type="Proteomes" id="UP000694404">
    <property type="component" value="Unplaced"/>
</dbReference>
<accession>A0A8C0G5B0</accession>
<evidence type="ECO:0000313" key="2">
    <source>
        <dbReference type="Proteomes" id="UP000694404"/>
    </source>
</evidence>
<proteinExistence type="predicted"/>
<keyword evidence="2" id="KW-1185">Reference proteome</keyword>
<dbReference type="Ensembl" id="ENSCABT00000004034.1">
    <property type="protein sequence ID" value="ENSCABP00000003712.1"/>
    <property type="gene ID" value="ENSCABG00000002814.1"/>
</dbReference>
<reference evidence="1" key="2">
    <citation type="submission" date="2025-09" db="UniProtKB">
        <authorList>
            <consortium name="Ensembl"/>
        </authorList>
    </citation>
    <scope>IDENTIFICATION</scope>
</reference>
<dbReference type="AlphaFoldDB" id="A0A8C0G5B0"/>
<reference evidence="1" key="1">
    <citation type="submission" date="2025-08" db="UniProtKB">
        <authorList>
            <consortium name="Ensembl"/>
        </authorList>
    </citation>
    <scope>IDENTIFICATION</scope>
</reference>
<organism evidence="1 2">
    <name type="scientific">Chelonoidis abingdonii</name>
    <name type="common">Abingdon island giant tortoise</name>
    <name type="synonym">Testudo abingdonii</name>
    <dbReference type="NCBI Taxonomy" id="106734"/>
    <lineage>
        <taxon>Eukaryota</taxon>
        <taxon>Metazoa</taxon>
        <taxon>Chordata</taxon>
        <taxon>Craniata</taxon>
        <taxon>Vertebrata</taxon>
        <taxon>Euteleostomi</taxon>
        <taxon>Archelosauria</taxon>
        <taxon>Testudinata</taxon>
        <taxon>Testudines</taxon>
        <taxon>Cryptodira</taxon>
        <taxon>Durocryptodira</taxon>
        <taxon>Testudinoidea</taxon>
        <taxon>Testudinidae</taxon>
        <taxon>Chelonoidis</taxon>
    </lineage>
</organism>
<sequence>RALVRSGMWRGRAGALPAAIGALCRALPPGSRPAPETFRLAKFDRPEAVRAGEAGTDPFRPIATALSPLPHGITARRINIAGPSLTHMGTLCCSRQWPVLSN</sequence>
<name>A0A8C0G5B0_CHEAB</name>
<dbReference type="GeneTree" id="ENSGT01000000222041"/>
<protein>
    <submittedName>
        <fullName evidence="1">Uncharacterized protein</fullName>
    </submittedName>
</protein>
<evidence type="ECO:0000313" key="1">
    <source>
        <dbReference type="Ensembl" id="ENSCABP00000003712.1"/>
    </source>
</evidence>